<gene>
    <name evidence="2" type="ORF">IAB93_01985</name>
</gene>
<evidence type="ECO:0000259" key="1">
    <source>
        <dbReference type="SMART" id="SM00635"/>
    </source>
</evidence>
<dbReference type="CDD" id="cd14948">
    <property type="entry name" value="BACON"/>
    <property type="match status" value="1"/>
</dbReference>
<name>A0A9D9I2G3_9BACT</name>
<protein>
    <submittedName>
        <fullName evidence="2">Ig-like domain-containing protein</fullName>
    </submittedName>
</protein>
<dbReference type="PROSITE" id="PS51257">
    <property type="entry name" value="PROKAR_LIPOPROTEIN"/>
    <property type="match status" value="1"/>
</dbReference>
<sequence length="506" mass="54987">MKRSFYFLMSIVAIVFFAAGCVKDIPVESISVEPETLTLAVGETSSLTVTVVPEDADYVLAFTSSNGQVATVSEEGLVEALSDGTATITVKAGNFSATCEVTVIVPTLDVSPSVESVSFEGVRTRTQEFTVTTNASEWTAEPDADWLSVEYTEAGFILTAAANLSMEDSREASVTISAEGFDPVVIPVNQQEMRMYIGGNDNNTACYWLNGEKTVVGPENGSFLSALAVEKDGVVHCVGREGIGQSYATYWSEELGWNIFQPYDECQGNATGVTVDEETGDVYFSAYYYFFNPDYTQTTIAGYHKNLIWEAMTSEESGTAAQASCVLFNDGNLYMVLQESGLSYYTVNGERHELEMMDQGNYPSSMYVKDGDVYVGGWYLTELNGELIYAPCYWKNGEGIALAVEYACPYAIYVDDEDNVWLAGAKGPGFDRCAAYWKNDEPSVDVSSYDNGCASSIVVIDGDVIIAGIHGGAYPENSVIKYWINGEETAVTDGSTPCYCEDVVIL</sequence>
<dbReference type="InterPro" id="IPR013783">
    <property type="entry name" value="Ig-like_fold"/>
</dbReference>
<accession>A0A9D9I2G3</accession>
<evidence type="ECO:0000313" key="2">
    <source>
        <dbReference type="EMBL" id="MBO8464751.1"/>
    </source>
</evidence>
<dbReference type="Proteomes" id="UP000823597">
    <property type="component" value="Unassembled WGS sequence"/>
</dbReference>
<comment type="caution">
    <text evidence="2">The sequence shown here is derived from an EMBL/GenBank/DDBJ whole genome shotgun (WGS) entry which is preliminary data.</text>
</comment>
<reference evidence="2" key="1">
    <citation type="submission" date="2020-10" db="EMBL/GenBank/DDBJ databases">
        <authorList>
            <person name="Gilroy R."/>
        </authorList>
    </citation>
    <scope>NUCLEOTIDE SEQUENCE</scope>
    <source>
        <strain evidence="2">10037</strain>
    </source>
</reference>
<dbReference type="Pfam" id="PF02368">
    <property type="entry name" value="Big_2"/>
    <property type="match status" value="1"/>
</dbReference>
<feature type="domain" description="BIG2" evidence="1">
    <location>
        <begin position="26"/>
        <end position="100"/>
    </location>
</feature>
<organism evidence="2 3">
    <name type="scientific">Candidatus Merdivivens pullistercoris</name>
    <dbReference type="NCBI Taxonomy" id="2840873"/>
    <lineage>
        <taxon>Bacteria</taxon>
        <taxon>Pseudomonadati</taxon>
        <taxon>Bacteroidota</taxon>
        <taxon>Bacteroidia</taxon>
        <taxon>Bacteroidales</taxon>
        <taxon>Muribaculaceae</taxon>
        <taxon>Muribaculaceae incertae sedis</taxon>
        <taxon>Candidatus Merdivivens</taxon>
    </lineage>
</organism>
<dbReference type="AlphaFoldDB" id="A0A9D9I2G3"/>
<dbReference type="InterPro" id="IPR024361">
    <property type="entry name" value="BACON"/>
</dbReference>
<dbReference type="SUPFAM" id="SSF63829">
    <property type="entry name" value="Calcium-dependent phosphotriesterase"/>
    <property type="match status" value="1"/>
</dbReference>
<dbReference type="Gene3D" id="2.60.40.1080">
    <property type="match status" value="1"/>
</dbReference>
<dbReference type="SUPFAM" id="SSF49373">
    <property type="entry name" value="Invasin/intimin cell-adhesion fragments"/>
    <property type="match status" value="1"/>
</dbReference>
<dbReference type="Gene3D" id="2.60.40.10">
    <property type="entry name" value="Immunoglobulins"/>
    <property type="match status" value="1"/>
</dbReference>
<dbReference type="SMART" id="SM00635">
    <property type="entry name" value="BID_2"/>
    <property type="match status" value="1"/>
</dbReference>
<proteinExistence type="predicted"/>
<evidence type="ECO:0000313" key="3">
    <source>
        <dbReference type="Proteomes" id="UP000823597"/>
    </source>
</evidence>
<dbReference type="InterPro" id="IPR003343">
    <property type="entry name" value="Big_2"/>
</dbReference>
<reference evidence="2" key="2">
    <citation type="journal article" date="2021" name="PeerJ">
        <title>Extensive microbial diversity within the chicken gut microbiome revealed by metagenomics and culture.</title>
        <authorList>
            <person name="Gilroy R."/>
            <person name="Ravi A."/>
            <person name="Getino M."/>
            <person name="Pursley I."/>
            <person name="Horton D.L."/>
            <person name="Alikhan N.F."/>
            <person name="Baker D."/>
            <person name="Gharbi K."/>
            <person name="Hall N."/>
            <person name="Watson M."/>
            <person name="Adriaenssens E.M."/>
            <person name="Foster-Nyarko E."/>
            <person name="Jarju S."/>
            <person name="Secka A."/>
            <person name="Antonio M."/>
            <person name="Oren A."/>
            <person name="Chaudhuri R.R."/>
            <person name="La Ragione R."/>
            <person name="Hildebrand F."/>
            <person name="Pallen M.J."/>
        </authorList>
    </citation>
    <scope>NUCLEOTIDE SEQUENCE</scope>
    <source>
        <strain evidence="2">10037</strain>
    </source>
</reference>
<dbReference type="InterPro" id="IPR008964">
    <property type="entry name" value="Invasin/intimin_cell_adhesion"/>
</dbReference>
<dbReference type="EMBL" id="JADIME010000021">
    <property type="protein sequence ID" value="MBO8464751.1"/>
    <property type="molecule type" value="Genomic_DNA"/>
</dbReference>